<dbReference type="Proteomes" id="UP001516400">
    <property type="component" value="Unassembled WGS sequence"/>
</dbReference>
<evidence type="ECO:0000256" key="5">
    <source>
        <dbReference type="ARBA" id="ARBA00022833"/>
    </source>
</evidence>
<feature type="domain" description="CCHC-type" evidence="9">
    <location>
        <begin position="408"/>
        <end position="423"/>
    </location>
</feature>
<dbReference type="InterPro" id="IPR036875">
    <property type="entry name" value="Znf_CCHC_sf"/>
</dbReference>
<proteinExistence type="predicted"/>
<keyword evidence="2" id="KW-0479">Metal-binding</keyword>
<gene>
    <name evidence="10" type="ORF">HHI36_004583</name>
</gene>
<protein>
    <submittedName>
        <fullName evidence="10">Uncharacterized protein</fullName>
    </submittedName>
</protein>
<name>A0ABD2NRN2_9CUCU</name>
<feature type="region of interest" description="Disordered" evidence="7">
    <location>
        <begin position="1"/>
        <end position="40"/>
    </location>
</feature>
<dbReference type="CDD" id="cd16535">
    <property type="entry name" value="RING-HC_RNF8"/>
    <property type="match status" value="1"/>
</dbReference>
<dbReference type="EMBL" id="JABFTP020000144">
    <property type="protein sequence ID" value="KAL3281373.1"/>
    <property type="molecule type" value="Genomic_DNA"/>
</dbReference>
<dbReference type="GO" id="GO:0008270">
    <property type="term" value="F:zinc ion binding"/>
    <property type="evidence" value="ECO:0007669"/>
    <property type="project" value="UniProtKB-KW"/>
</dbReference>
<feature type="domain" description="CCHC-type" evidence="9">
    <location>
        <begin position="375"/>
        <end position="389"/>
    </location>
</feature>
<dbReference type="PROSITE" id="PS50089">
    <property type="entry name" value="ZF_RING_2"/>
    <property type="match status" value="1"/>
</dbReference>
<dbReference type="InterPro" id="IPR017907">
    <property type="entry name" value="Znf_RING_CS"/>
</dbReference>
<sequence>MNHINKGKMQTRNTKRKKGESSKNTAKKVTSSDVTTKDSVKILCQKEAPSTANTSSASYVSNIEVETEMKSTVPNNLNDASTSATFDVEIDGVPPNILGNKKQRSSRNRTITDTSDESASNEESFSQNNNHEDFEEELKCSICSEIFINAVTLNCSHSFCKYCILRWRKNNQSCPICRQTISSQTSTLVLDKCVAKVFESSNEETKKHRREIMDYREENKEPDIPFPQLAVNGPALININADQIYLDDISDEDYYDYVSYNDSDDYDEDYFDNDGGGDYDETGDYGEDAEDYVDDIVIEQGDVEHEEEDVDQDEEYDYEVDGYYEEEENEEADEDYDSVDGEEDEYDEEESCEDVDESDSEDEESNDDGRYGLECFNCGQIGHLARNCPTRVPYTGRPGAYYGGYGSCFKCSQDGHWANGCPN</sequence>
<dbReference type="PROSITE" id="PS00518">
    <property type="entry name" value="ZF_RING_1"/>
    <property type="match status" value="1"/>
</dbReference>
<dbReference type="InterPro" id="IPR013083">
    <property type="entry name" value="Znf_RING/FYVE/PHD"/>
</dbReference>
<accession>A0ABD2NRN2</accession>
<dbReference type="Gene3D" id="3.30.40.10">
    <property type="entry name" value="Zinc/RING finger domain, C3HC4 (zinc finger)"/>
    <property type="match status" value="1"/>
</dbReference>
<keyword evidence="1" id="KW-0808">Transferase</keyword>
<dbReference type="InterPro" id="IPR001841">
    <property type="entry name" value="Znf_RING"/>
</dbReference>
<feature type="region of interest" description="Disordered" evidence="7">
    <location>
        <begin position="323"/>
        <end position="368"/>
    </location>
</feature>
<dbReference type="SMART" id="SM00343">
    <property type="entry name" value="ZnF_C2HC"/>
    <property type="match status" value="2"/>
</dbReference>
<feature type="region of interest" description="Disordered" evidence="7">
    <location>
        <begin position="91"/>
        <end position="130"/>
    </location>
</feature>
<dbReference type="SUPFAM" id="SSF57756">
    <property type="entry name" value="Retrovirus zinc finger-like domains"/>
    <property type="match status" value="1"/>
</dbReference>
<feature type="compositionally biased region" description="Polar residues" evidence="7">
    <location>
        <begin position="22"/>
        <end position="34"/>
    </location>
</feature>
<evidence type="ECO:0000256" key="2">
    <source>
        <dbReference type="ARBA" id="ARBA00022723"/>
    </source>
</evidence>
<evidence type="ECO:0000256" key="4">
    <source>
        <dbReference type="ARBA" id="ARBA00022786"/>
    </source>
</evidence>
<feature type="domain" description="RING-type" evidence="8">
    <location>
        <begin position="140"/>
        <end position="178"/>
    </location>
</feature>
<dbReference type="SMART" id="SM00184">
    <property type="entry name" value="RING"/>
    <property type="match status" value="1"/>
</dbReference>
<evidence type="ECO:0000256" key="7">
    <source>
        <dbReference type="SAM" id="MobiDB-lite"/>
    </source>
</evidence>
<keyword evidence="4" id="KW-0833">Ubl conjugation pathway</keyword>
<comment type="caution">
    <text evidence="10">The sequence shown here is derived from an EMBL/GenBank/DDBJ whole genome shotgun (WGS) entry which is preliminary data.</text>
</comment>
<dbReference type="PANTHER" id="PTHR15067:SF4">
    <property type="entry name" value="E3 UBIQUITIN-PROTEIN LIGASE RNF8"/>
    <property type="match status" value="1"/>
</dbReference>
<dbReference type="GO" id="GO:0016740">
    <property type="term" value="F:transferase activity"/>
    <property type="evidence" value="ECO:0007669"/>
    <property type="project" value="UniProtKB-KW"/>
</dbReference>
<feature type="compositionally biased region" description="Acidic residues" evidence="7">
    <location>
        <begin position="262"/>
        <end position="287"/>
    </location>
</feature>
<evidence type="ECO:0000259" key="8">
    <source>
        <dbReference type="PROSITE" id="PS50089"/>
    </source>
</evidence>
<keyword evidence="5" id="KW-0862">Zinc</keyword>
<dbReference type="PANTHER" id="PTHR15067">
    <property type="entry name" value="E3 UBIQUITIN-PROTEIN LIGASE RNF8"/>
    <property type="match status" value="1"/>
</dbReference>
<keyword evidence="11" id="KW-1185">Reference proteome</keyword>
<dbReference type="InterPro" id="IPR001878">
    <property type="entry name" value="Znf_CCHC"/>
</dbReference>
<evidence type="ECO:0000259" key="9">
    <source>
        <dbReference type="PROSITE" id="PS50158"/>
    </source>
</evidence>
<evidence type="ECO:0000313" key="11">
    <source>
        <dbReference type="Proteomes" id="UP001516400"/>
    </source>
</evidence>
<dbReference type="Gene3D" id="4.10.60.10">
    <property type="entry name" value="Zinc finger, CCHC-type"/>
    <property type="match status" value="1"/>
</dbReference>
<evidence type="ECO:0000313" key="10">
    <source>
        <dbReference type="EMBL" id="KAL3281373.1"/>
    </source>
</evidence>
<dbReference type="PROSITE" id="PS50158">
    <property type="entry name" value="ZF_CCHC"/>
    <property type="match status" value="2"/>
</dbReference>
<feature type="compositionally biased region" description="Acidic residues" evidence="7">
    <location>
        <begin position="323"/>
        <end position="366"/>
    </location>
</feature>
<reference evidence="10 11" key="1">
    <citation type="journal article" date="2021" name="BMC Biol.">
        <title>Horizontally acquired antibacterial genes associated with adaptive radiation of ladybird beetles.</title>
        <authorList>
            <person name="Li H.S."/>
            <person name="Tang X.F."/>
            <person name="Huang Y.H."/>
            <person name="Xu Z.Y."/>
            <person name="Chen M.L."/>
            <person name="Du X.Y."/>
            <person name="Qiu B.Y."/>
            <person name="Chen P.T."/>
            <person name="Zhang W."/>
            <person name="Slipinski A."/>
            <person name="Escalona H.E."/>
            <person name="Waterhouse R.M."/>
            <person name="Zwick A."/>
            <person name="Pang H."/>
        </authorList>
    </citation>
    <scope>NUCLEOTIDE SEQUENCE [LARGE SCALE GENOMIC DNA]</scope>
    <source>
        <strain evidence="10">SYSU2018</strain>
    </source>
</reference>
<evidence type="ECO:0000256" key="3">
    <source>
        <dbReference type="ARBA" id="ARBA00022771"/>
    </source>
</evidence>
<keyword evidence="3 6" id="KW-0863">Zinc-finger</keyword>
<dbReference type="Pfam" id="PF00098">
    <property type="entry name" value="zf-CCHC"/>
    <property type="match status" value="2"/>
</dbReference>
<feature type="region of interest" description="Disordered" evidence="7">
    <location>
        <begin position="260"/>
        <end position="287"/>
    </location>
</feature>
<dbReference type="AlphaFoldDB" id="A0ABD2NRN2"/>
<evidence type="ECO:0000256" key="1">
    <source>
        <dbReference type="ARBA" id="ARBA00022679"/>
    </source>
</evidence>
<evidence type="ECO:0000256" key="6">
    <source>
        <dbReference type="PROSITE-ProRule" id="PRU00047"/>
    </source>
</evidence>
<organism evidence="10 11">
    <name type="scientific">Cryptolaemus montrouzieri</name>
    <dbReference type="NCBI Taxonomy" id="559131"/>
    <lineage>
        <taxon>Eukaryota</taxon>
        <taxon>Metazoa</taxon>
        <taxon>Ecdysozoa</taxon>
        <taxon>Arthropoda</taxon>
        <taxon>Hexapoda</taxon>
        <taxon>Insecta</taxon>
        <taxon>Pterygota</taxon>
        <taxon>Neoptera</taxon>
        <taxon>Endopterygota</taxon>
        <taxon>Coleoptera</taxon>
        <taxon>Polyphaga</taxon>
        <taxon>Cucujiformia</taxon>
        <taxon>Coccinelloidea</taxon>
        <taxon>Coccinellidae</taxon>
        <taxon>Scymninae</taxon>
        <taxon>Scymnini</taxon>
        <taxon>Cryptolaemus</taxon>
    </lineage>
</organism>
<dbReference type="SUPFAM" id="SSF57850">
    <property type="entry name" value="RING/U-box"/>
    <property type="match status" value="1"/>
</dbReference>
<dbReference type="Pfam" id="PF13920">
    <property type="entry name" value="zf-C3HC4_3"/>
    <property type="match status" value="1"/>
</dbReference>